<proteinExistence type="predicted"/>
<dbReference type="SUPFAM" id="SSF52540">
    <property type="entry name" value="P-loop containing nucleoside triphosphate hydrolases"/>
    <property type="match status" value="1"/>
</dbReference>
<accession>A0A2N3KS02</accession>
<dbReference type="InterPro" id="IPR027417">
    <property type="entry name" value="P-loop_NTPase"/>
</dbReference>
<comment type="caution">
    <text evidence="2">The sequence shown here is derived from an EMBL/GenBank/DDBJ whole genome shotgun (WGS) entry which is preliminary data.</text>
</comment>
<protein>
    <submittedName>
        <fullName evidence="2">Uncharacterized protein</fullName>
    </submittedName>
</protein>
<dbReference type="Proteomes" id="UP000233597">
    <property type="component" value="Unassembled WGS sequence"/>
</dbReference>
<dbReference type="AlphaFoldDB" id="A0A2N3KS02"/>
<sequence length="636" mass="73521">MIPTLFIKRFIVFRDNLTVYDQVFHEGINIIRGENSTGKSTVMDLLYYALGGELKEWTDEQERCTGVHVEASLSGRIFCLRRDISETGKAAMTFFEGETEASLEDSKNWFRYPSSRREDKHSYSEQLFDLLGLPQHKTDTANNLTMHQILRLIYVDQLTDTTKLLNDEKEWDNAVIRKAIGEYLLSVDDLEAHKLRQQLIAANKHYEAINGELTAIIKVLRREEQVFQIEQIKADLNEAFSEIKNLEEQRQTVRSRKFDNLEDEVREKSVRISEKLRKFSEELEILAQSKSSAIEERLDTLAFITSIRERLTSLEHSTITNEELGEVAFNYCPSCLSELKEDVDEGNCKLCGSERSEETRQYAYLQLINELQFQLRESESLLPELDTEINRANAKIPEIARNIEQLKGEYRTLTENADFVEAILYDIASQIGFYKGQIENLQEKLEFAERIEELKGEKAKANEQVNKIRDKLSGIEAFQEQRRITTYSEIEETTKSLIVGDGGYEDSFEAPEEVSFDFAKNKMFVNGRSKFSASSMVIMKNSIRAAIFVQSLKDKKVRFPRLLLNDNMEDKGMTPERSQNFQRNLVEICSEQDSPYQVIFTTSMIAQELEDDQYVAGPFYKKGDHTLNFLPKRNTA</sequence>
<feature type="coiled-coil region" evidence="1">
    <location>
        <begin position="229"/>
        <end position="278"/>
    </location>
</feature>
<reference evidence="2 3" key="1">
    <citation type="submission" date="2017-09" db="EMBL/GenBank/DDBJ databases">
        <title>Biodiversity and function of Thalassospira species in the particle-attached aromatic-hydrocarbon-degrading consortia from the surface seawater of the South China Sea.</title>
        <authorList>
            <person name="Dong C."/>
            <person name="Liu R."/>
            <person name="Shao Z."/>
        </authorList>
    </citation>
    <scope>NUCLEOTIDE SEQUENCE [LARGE SCALE GENOMIC DNA]</scope>
    <source>
        <strain evidence="2 3">CSC1P2</strain>
    </source>
</reference>
<dbReference type="Gene3D" id="3.40.50.300">
    <property type="entry name" value="P-loop containing nucleotide triphosphate hydrolases"/>
    <property type="match status" value="1"/>
</dbReference>
<evidence type="ECO:0000256" key="1">
    <source>
        <dbReference type="SAM" id="Coils"/>
    </source>
</evidence>
<keyword evidence="1" id="KW-0175">Coiled coil</keyword>
<evidence type="ECO:0000313" key="2">
    <source>
        <dbReference type="EMBL" id="PKR53325.1"/>
    </source>
</evidence>
<evidence type="ECO:0000313" key="3">
    <source>
        <dbReference type="Proteomes" id="UP000233597"/>
    </source>
</evidence>
<dbReference type="RefSeq" id="WP_101267814.1">
    <property type="nucleotide sequence ID" value="NZ_NWTK01000009.1"/>
</dbReference>
<organism evidence="2 3">
    <name type="scientific">Thalassospira marina</name>
    <dbReference type="NCBI Taxonomy" id="2048283"/>
    <lineage>
        <taxon>Bacteria</taxon>
        <taxon>Pseudomonadati</taxon>
        <taxon>Pseudomonadota</taxon>
        <taxon>Alphaproteobacteria</taxon>
        <taxon>Rhodospirillales</taxon>
        <taxon>Thalassospiraceae</taxon>
        <taxon>Thalassospira</taxon>
    </lineage>
</organism>
<feature type="coiled-coil region" evidence="1">
    <location>
        <begin position="375"/>
        <end position="471"/>
    </location>
</feature>
<dbReference type="OrthoDB" id="8107482at2"/>
<name>A0A2N3KS02_9PROT</name>
<gene>
    <name evidence="2" type="ORF">COO20_14605</name>
</gene>
<dbReference type="EMBL" id="NWTK01000009">
    <property type="protein sequence ID" value="PKR53325.1"/>
    <property type="molecule type" value="Genomic_DNA"/>
</dbReference>